<accession>J1HN19</accession>
<dbReference type="Proteomes" id="UP000002941">
    <property type="component" value="Unassembled WGS sequence"/>
</dbReference>
<reference evidence="3 4" key="1">
    <citation type="submission" date="2012-05" db="EMBL/GenBank/DDBJ databases">
        <authorList>
            <person name="Harkins D.M."/>
            <person name="Madupu R."/>
            <person name="Durkin A.S."/>
            <person name="Torralba M."/>
            <person name="Methe B."/>
            <person name="Sutton G.G."/>
            <person name="Nelson K.E."/>
        </authorList>
    </citation>
    <scope>NUCLEOTIDE SEQUENCE [LARGE SCALE GENOMIC DNA]</scope>
    <source>
        <strain evidence="3 4">F0489</strain>
    </source>
</reference>
<comment type="caution">
    <text evidence="3">The sequence shown here is derived from an EMBL/GenBank/DDBJ whole genome shotgun (WGS) entry which is preliminary data.</text>
</comment>
<evidence type="ECO:0000259" key="2">
    <source>
        <dbReference type="Pfam" id="PF20211"/>
    </source>
</evidence>
<name>J1HN19_9ACTO</name>
<evidence type="ECO:0000313" key="4">
    <source>
        <dbReference type="Proteomes" id="UP000002941"/>
    </source>
</evidence>
<evidence type="ECO:0000256" key="1">
    <source>
        <dbReference type="SAM" id="MobiDB-lite"/>
    </source>
</evidence>
<keyword evidence="4" id="KW-1185">Reference proteome</keyword>
<feature type="domain" description="DUF6571" evidence="2">
    <location>
        <begin position="2"/>
        <end position="712"/>
    </location>
</feature>
<dbReference type="PATRIC" id="fig|1125718.3.peg.306"/>
<evidence type="ECO:0000313" key="3">
    <source>
        <dbReference type="EMBL" id="EJF47390.1"/>
    </source>
</evidence>
<proteinExistence type="predicted"/>
<feature type="region of interest" description="Disordered" evidence="1">
    <location>
        <begin position="649"/>
        <end position="668"/>
    </location>
</feature>
<dbReference type="EMBL" id="AKFT01000014">
    <property type="protein sequence ID" value="EJF47390.1"/>
    <property type="molecule type" value="Genomic_DNA"/>
</dbReference>
<protein>
    <recommendedName>
        <fullName evidence="2">DUF6571 domain-containing protein</fullName>
    </recommendedName>
</protein>
<dbReference type="eggNOG" id="ENOG5031H22">
    <property type="taxonomic scope" value="Bacteria"/>
</dbReference>
<dbReference type="InterPro" id="IPR046701">
    <property type="entry name" value="DUF6571"/>
</dbReference>
<dbReference type="Pfam" id="PF20211">
    <property type="entry name" value="DUF6571"/>
    <property type="match status" value="1"/>
</dbReference>
<organism evidence="3 4">
    <name type="scientific">Actinomyces massiliensis F0489</name>
    <dbReference type="NCBI Taxonomy" id="1125718"/>
    <lineage>
        <taxon>Bacteria</taxon>
        <taxon>Bacillati</taxon>
        <taxon>Actinomycetota</taxon>
        <taxon>Actinomycetes</taxon>
        <taxon>Actinomycetales</taxon>
        <taxon>Actinomycetaceae</taxon>
        <taxon>Actinomyces</taxon>
    </lineage>
</organism>
<gene>
    <name evidence="3" type="ORF">HMPREF1318_2069</name>
</gene>
<dbReference type="AlphaFoldDB" id="J1HN19"/>
<sequence length="714" mass="75932">MMTKVTMNQVNLEAAIKSLRDLADQCETSRDNIARYYTDDGDTLEKDGYREPEDFKAAVNTAVGTVRDRATTIETYKDKIVELNQSGVASKDADGVITLTLPDDATIPDSDPENFASWAQATIDADDLKNALSEIPEHRDRTYDDIMASIRAHSNDPAYADAVITEIGPDNLTSLPLYAGRGKYTSDPEQASADLASLFGTLIASASTGHGSWPGWSEGKCQQVATAVKESVDDSKECERLPILNRIFGDHDADGDHVNDLKFNRYLLVDLAEELDDIDLNKVREDQKGVVGVLSFTDDSYSFDPLAGVLDAMGNNRFAALTYLAPSADDGNVDTSRIDELSTRGWDQVGMAGFAAALAAGSSLRSSTVGDQANRATELAGHAVNGLAENTAESIYNDDTKASIATLLANCRSELASALRGDDGYDDLVTEHKLPGGVGSRDLINLSYRLVDNQDAVATLSASIGEWAHQASQIDIADSPDDPDEQFNGIQNRYQQSAAALSFLAGMADDKAERKTDQTDDTVKASSDNTKLAFNVFSTVASAGLGAVGGPVGGTAGKTAMSVGSTLLTPVIAKSPKVQDVASAMSTPDLTMTTKAAAIAEAANAGLLDPADYDAPEDDPDAFAQYGWLRPAGADPSRANINLDFGSNIIDDERDKSDPTDDQVETPSQQVVHWAEGAYETTGDDRLRELTNAVVLGKADRYADGTTVKQNGGG</sequence>